<name>A0A3P6RQL8_CYLGO</name>
<keyword evidence="1" id="KW-1133">Transmembrane helix</keyword>
<organism evidence="3 4">
    <name type="scientific">Cylicostephanus goldi</name>
    <name type="common">Nematode worm</name>
    <dbReference type="NCBI Taxonomy" id="71465"/>
    <lineage>
        <taxon>Eukaryota</taxon>
        <taxon>Metazoa</taxon>
        <taxon>Ecdysozoa</taxon>
        <taxon>Nematoda</taxon>
        <taxon>Chromadorea</taxon>
        <taxon>Rhabditida</taxon>
        <taxon>Rhabditina</taxon>
        <taxon>Rhabditomorpha</taxon>
        <taxon>Strongyloidea</taxon>
        <taxon>Strongylidae</taxon>
        <taxon>Cylicostephanus</taxon>
    </lineage>
</organism>
<gene>
    <name evidence="3" type="ORF">CGOC_LOCUS3592</name>
</gene>
<proteinExistence type="predicted"/>
<feature type="transmembrane region" description="Helical" evidence="1">
    <location>
        <begin position="6"/>
        <end position="22"/>
    </location>
</feature>
<accession>A0A3P6RQL8</accession>
<dbReference type="OrthoDB" id="444255at2759"/>
<dbReference type="EMBL" id="UYRV01009163">
    <property type="protein sequence ID" value="VDK56285.1"/>
    <property type="molecule type" value="Genomic_DNA"/>
</dbReference>
<evidence type="ECO:0000313" key="3">
    <source>
        <dbReference type="EMBL" id="VDK56285.1"/>
    </source>
</evidence>
<keyword evidence="1" id="KW-0812">Transmembrane</keyword>
<evidence type="ECO:0000256" key="1">
    <source>
        <dbReference type="SAM" id="Phobius"/>
    </source>
</evidence>
<dbReference type="InterPro" id="IPR057641">
    <property type="entry name" value="W02B3_4_N"/>
</dbReference>
<reference evidence="3 4" key="1">
    <citation type="submission" date="2018-11" db="EMBL/GenBank/DDBJ databases">
        <authorList>
            <consortium name="Pathogen Informatics"/>
        </authorList>
    </citation>
    <scope>NUCLEOTIDE SEQUENCE [LARGE SCALE GENOMIC DNA]</scope>
</reference>
<feature type="domain" description="W02B3.4-like N-terminal" evidence="2">
    <location>
        <begin position="40"/>
        <end position="123"/>
    </location>
</feature>
<evidence type="ECO:0000313" key="4">
    <source>
        <dbReference type="Proteomes" id="UP000271889"/>
    </source>
</evidence>
<keyword evidence="4" id="KW-1185">Reference proteome</keyword>
<protein>
    <recommendedName>
        <fullName evidence="2">W02B3.4-like N-terminal domain-containing protein</fullName>
    </recommendedName>
</protein>
<evidence type="ECO:0000259" key="2">
    <source>
        <dbReference type="Pfam" id="PF24413"/>
    </source>
</evidence>
<dbReference type="AlphaFoldDB" id="A0A3P6RQL8"/>
<sequence length="123" mass="14451">MQRIFSVFIGSIVISGILLYTTHEHYREMFAFEFPQVGVNCTARLDEVDPPFPAMLIDADLLTEIKDDRCTARKQKINVAVDVKYSKSVRKSDYKIYDIIYYENTLEKNYLRLFDTQTRIIPK</sequence>
<dbReference type="Proteomes" id="UP000271889">
    <property type="component" value="Unassembled WGS sequence"/>
</dbReference>
<keyword evidence="1" id="KW-0472">Membrane</keyword>
<dbReference type="Pfam" id="PF24413">
    <property type="entry name" value="W02B3_4_N"/>
    <property type="match status" value="1"/>
</dbReference>